<protein>
    <submittedName>
        <fullName evidence="1">DUF192 domain-containing protein</fullName>
    </submittedName>
</protein>
<reference evidence="1 2" key="1">
    <citation type="submission" date="2017-08" db="EMBL/GenBank/DDBJ databases">
        <title>Infants hospitalized years apart are colonized by the same room-sourced microbial strains.</title>
        <authorList>
            <person name="Brooks B."/>
            <person name="Olm M.R."/>
            <person name="Firek B.A."/>
            <person name="Baker R."/>
            <person name="Thomas B.C."/>
            <person name="Morowitz M.J."/>
            <person name="Banfield J.F."/>
        </authorList>
    </citation>
    <scope>NUCLEOTIDE SEQUENCE [LARGE SCALE GENOMIC DNA]</scope>
    <source>
        <strain evidence="1">S2_003_000_R2_14</strain>
    </source>
</reference>
<dbReference type="Gene3D" id="2.60.120.1140">
    <property type="entry name" value="Protein of unknown function DUF192"/>
    <property type="match status" value="1"/>
</dbReference>
<proteinExistence type="predicted"/>
<dbReference type="Proteomes" id="UP000249061">
    <property type="component" value="Unassembled WGS sequence"/>
</dbReference>
<name>A0A2W5TFN8_9BACT</name>
<dbReference type="PANTHER" id="PTHR37953">
    <property type="entry name" value="UPF0127 PROTEIN MJ1496"/>
    <property type="match status" value="1"/>
</dbReference>
<dbReference type="InterPro" id="IPR038695">
    <property type="entry name" value="Saro_0823-like_sf"/>
</dbReference>
<evidence type="ECO:0000313" key="1">
    <source>
        <dbReference type="EMBL" id="PZR12063.1"/>
    </source>
</evidence>
<comment type="caution">
    <text evidence="1">The sequence shown here is derived from an EMBL/GenBank/DDBJ whole genome shotgun (WGS) entry which is preliminary data.</text>
</comment>
<dbReference type="AlphaFoldDB" id="A0A2W5TFN8"/>
<dbReference type="PANTHER" id="PTHR37953:SF1">
    <property type="entry name" value="UPF0127 PROTEIN MJ1496"/>
    <property type="match status" value="1"/>
</dbReference>
<dbReference type="Pfam" id="PF02643">
    <property type="entry name" value="DUF192"/>
    <property type="match status" value="1"/>
</dbReference>
<accession>A0A2W5TFN8</accession>
<dbReference type="EMBL" id="QFQP01000013">
    <property type="protein sequence ID" value="PZR12063.1"/>
    <property type="molecule type" value="Genomic_DNA"/>
</dbReference>
<sequence length="119" mass="13038">MRYRVTNLTRNTLLADKAGKADSFVKRFKGLMGVSELPMGEGLHIAPCNSIHTFFMKIPIDVLFLDASQQVVDICHAIAPWRVSRVYFEAKSVLELPAGTAAASKTEAGDRLEFAPVTA</sequence>
<organism evidence="1 2">
    <name type="scientific">Archangium gephyra</name>
    <dbReference type="NCBI Taxonomy" id="48"/>
    <lineage>
        <taxon>Bacteria</taxon>
        <taxon>Pseudomonadati</taxon>
        <taxon>Myxococcota</taxon>
        <taxon>Myxococcia</taxon>
        <taxon>Myxococcales</taxon>
        <taxon>Cystobacterineae</taxon>
        <taxon>Archangiaceae</taxon>
        <taxon>Archangium</taxon>
    </lineage>
</organism>
<evidence type="ECO:0000313" key="2">
    <source>
        <dbReference type="Proteomes" id="UP000249061"/>
    </source>
</evidence>
<gene>
    <name evidence="1" type="ORF">DI536_17250</name>
</gene>
<dbReference type="InterPro" id="IPR003795">
    <property type="entry name" value="DUF192"/>
</dbReference>